<dbReference type="InterPro" id="IPR045743">
    <property type="entry name" value="DUF6089"/>
</dbReference>
<evidence type="ECO:0000259" key="2">
    <source>
        <dbReference type="Pfam" id="PF19573"/>
    </source>
</evidence>
<gene>
    <name evidence="3" type="ORF">O3P16_13210</name>
</gene>
<comment type="caution">
    <text evidence="3">The sequence shown here is derived from an EMBL/GenBank/DDBJ whole genome shotgun (WGS) entry which is preliminary data.</text>
</comment>
<name>A0ABT4ULP1_9BACT</name>
<dbReference type="Pfam" id="PF19573">
    <property type="entry name" value="DUF6089"/>
    <property type="match status" value="1"/>
</dbReference>
<dbReference type="SUPFAM" id="SSF56925">
    <property type="entry name" value="OMPA-like"/>
    <property type="match status" value="1"/>
</dbReference>
<evidence type="ECO:0000313" key="3">
    <source>
        <dbReference type="EMBL" id="MDA3615771.1"/>
    </source>
</evidence>
<dbReference type="Gene3D" id="2.40.160.20">
    <property type="match status" value="1"/>
</dbReference>
<dbReference type="Proteomes" id="UP001210231">
    <property type="component" value="Unassembled WGS sequence"/>
</dbReference>
<reference evidence="3 4" key="1">
    <citation type="submission" date="2022-12" db="EMBL/GenBank/DDBJ databases">
        <title>Chitinophagaceae gen. sp. nov., a new member of the family Chitinophagaceae, isolated from soil in a chemical factory.</title>
        <authorList>
            <person name="Ke Z."/>
        </authorList>
    </citation>
    <scope>NUCLEOTIDE SEQUENCE [LARGE SCALE GENOMIC DNA]</scope>
    <source>
        <strain evidence="3 4">LY-5</strain>
    </source>
</reference>
<proteinExistence type="predicted"/>
<dbReference type="InterPro" id="IPR011250">
    <property type="entry name" value="OMP/PagP_B-barrel"/>
</dbReference>
<evidence type="ECO:0000313" key="4">
    <source>
        <dbReference type="Proteomes" id="UP001210231"/>
    </source>
</evidence>
<keyword evidence="4" id="KW-1185">Reference proteome</keyword>
<feature type="chain" id="PRO_5045330562" evidence="1">
    <location>
        <begin position="22"/>
        <end position="284"/>
    </location>
</feature>
<feature type="signal peptide" evidence="1">
    <location>
        <begin position="1"/>
        <end position="21"/>
    </location>
</feature>
<evidence type="ECO:0000256" key="1">
    <source>
        <dbReference type="SAM" id="SignalP"/>
    </source>
</evidence>
<dbReference type="RefSeq" id="WP_407032099.1">
    <property type="nucleotide sequence ID" value="NZ_JAQGEF010000017.1"/>
</dbReference>
<accession>A0ABT4ULP1</accession>
<keyword evidence="1" id="KW-0732">Signal</keyword>
<feature type="domain" description="DUF6089" evidence="2">
    <location>
        <begin position="6"/>
        <end position="212"/>
    </location>
</feature>
<sequence length="284" mass="31705">MLKKLFFVCITSICAVTSVSAQINYSTVLNGEFGIGVGAAHYFGDLNNTMTVDRPKMAASIFFRKNFGNYIALRAEGTFAQLGYSDIHSKNEFQQIRNLSFNANIFEFSVAGDFNFFRFIPGTKDYNFTPYVTLGLGAMSYNPYAYLNNEKYFLRDLGTEGQNSDLYPDRKPYGSMAMTIPFGVGIKYNVTPGMNVFFELKHRFTSTDYLDDVSLTYAGEDAFPLLPNGEFSPAFLLQDRSYEVKGANVGVAGMQRGISKAKDMFITAQIGVTFNITSYRCPTP</sequence>
<dbReference type="EMBL" id="JAQGEF010000017">
    <property type="protein sequence ID" value="MDA3615771.1"/>
    <property type="molecule type" value="Genomic_DNA"/>
</dbReference>
<protein>
    <submittedName>
        <fullName evidence="3">DUF6089 family protein</fullName>
    </submittedName>
</protein>
<organism evidence="3 4">
    <name type="scientific">Polluticaenibacter yanchengensis</name>
    <dbReference type="NCBI Taxonomy" id="3014562"/>
    <lineage>
        <taxon>Bacteria</taxon>
        <taxon>Pseudomonadati</taxon>
        <taxon>Bacteroidota</taxon>
        <taxon>Chitinophagia</taxon>
        <taxon>Chitinophagales</taxon>
        <taxon>Chitinophagaceae</taxon>
        <taxon>Polluticaenibacter</taxon>
    </lineage>
</organism>